<organism evidence="23 24">
    <name type="scientific">Cesiribacter andamanensis AMV16</name>
    <dbReference type="NCBI Taxonomy" id="1279009"/>
    <lineage>
        <taxon>Bacteria</taxon>
        <taxon>Pseudomonadati</taxon>
        <taxon>Bacteroidota</taxon>
        <taxon>Cytophagia</taxon>
        <taxon>Cytophagales</taxon>
        <taxon>Cesiribacteraceae</taxon>
        <taxon>Cesiribacter</taxon>
    </lineage>
</organism>
<comment type="caution">
    <text evidence="23">The sequence shown here is derived from an EMBL/GenBank/DDBJ whole genome shotgun (WGS) entry which is preliminary data.</text>
</comment>
<comment type="function">
    <text evidence="2">Catalyzes the Claisen rearrangement of chorismate to prephenate and the decarboxylation/dehydration of prephenate to phenylpyruvate.</text>
</comment>
<dbReference type="InterPro" id="IPR036979">
    <property type="entry name" value="CM_dom_sf"/>
</dbReference>
<reference evidence="23 24" key="1">
    <citation type="journal article" date="2013" name="Genome Announc.">
        <title>Draft Genome Sequence of Cesiribacter andamanensis Strain AMV16T, Isolated from a Soil Sample from a Mud Volcano in the Andaman Islands, India.</title>
        <authorList>
            <person name="Shivaji S."/>
            <person name="Ara S."/>
            <person name="Begum Z."/>
            <person name="Srinivas T.N."/>
            <person name="Singh A."/>
            <person name="Kumar Pinnaka A."/>
        </authorList>
    </citation>
    <scope>NUCLEOTIDE SEQUENCE [LARGE SCALE GENOMIC DNA]</scope>
    <source>
        <strain evidence="23 24">AMV16</strain>
    </source>
</reference>
<proteinExistence type="predicted"/>
<dbReference type="Pfam" id="PF00800">
    <property type="entry name" value="PDT"/>
    <property type="match status" value="1"/>
</dbReference>
<dbReference type="PROSITE" id="PS51671">
    <property type="entry name" value="ACT"/>
    <property type="match status" value="1"/>
</dbReference>
<dbReference type="EC" id="5.4.99.5" evidence="6"/>
<dbReference type="EC" id="4.2.1.51" evidence="7"/>
<comment type="catalytic activity">
    <reaction evidence="1">
        <text>chorismate = prephenate</text>
        <dbReference type="Rhea" id="RHEA:13897"/>
        <dbReference type="ChEBI" id="CHEBI:29748"/>
        <dbReference type="ChEBI" id="CHEBI:29934"/>
        <dbReference type="EC" id="5.4.99.5"/>
    </reaction>
</comment>
<keyword evidence="12" id="KW-0584">Phenylalanine biosynthesis</keyword>
<evidence type="ECO:0000256" key="12">
    <source>
        <dbReference type="ARBA" id="ARBA00023222"/>
    </source>
</evidence>
<evidence type="ECO:0000313" key="23">
    <source>
        <dbReference type="EMBL" id="EMR01326.1"/>
    </source>
</evidence>
<dbReference type="Pfam" id="PF01842">
    <property type="entry name" value="ACT"/>
    <property type="match status" value="1"/>
</dbReference>
<evidence type="ECO:0000259" key="22">
    <source>
        <dbReference type="PROSITE" id="PS51671"/>
    </source>
</evidence>
<dbReference type="InterPro" id="IPR036263">
    <property type="entry name" value="Chorismate_II_sf"/>
</dbReference>
<dbReference type="PATRIC" id="fig|1279009.4.peg.3599"/>
<keyword evidence="9" id="KW-0963">Cytoplasm</keyword>
<dbReference type="PROSITE" id="PS00858">
    <property type="entry name" value="PREPHENATE_DEHYDR_2"/>
    <property type="match status" value="1"/>
</dbReference>
<evidence type="ECO:0000256" key="15">
    <source>
        <dbReference type="ARBA" id="ARBA00023268"/>
    </source>
</evidence>
<evidence type="ECO:0000256" key="10">
    <source>
        <dbReference type="ARBA" id="ARBA00022605"/>
    </source>
</evidence>
<dbReference type="InterPro" id="IPR002912">
    <property type="entry name" value="ACT_dom"/>
</dbReference>
<evidence type="ECO:0000259" key="20">
    <source>
        <dbReference type="PROSITE" id="PS51168"/>
    </source>
</evidence>
<dbReference type="PROSITE" id="PS00857">
    <property type="entry name" value="PREPHENATE_DEHYDR_1"/>
    <property type="match status" value="1"/>
</dbReference>
<dbReference type="InterPro" id="IPR010957">
    <property type="entry name" value="G/b/e-P-prot_chorismate_mutase"/>
</dbReference>
<dbReference type="UniPathway" id="UPA00121">
    <property type="reaction ID" value="UER00345"/>
</dbReference>
<dbReference type="SUPFAM" id="SSF48600">
    <property type="entry name" value="Chorismate mutase II"/>
    <property type="match status" value="1"/>
</dbReference>
<dbReference type="STRING" id="1279009.ADICEAN_03554"/>
<dbReference type="PANTHER" id="PTHR21022:SF19">
    <property type="entry name" value="PREPHENATE DEHYDRATASE-RELATED"/>
    <property type="match status" value="1"/>
</dbReference>
<feature type="domain" description="ACT" evidence="22">
    <location>
        <begin position="280"/>
        <end position="358"/>
    </location>
</feature>
<keyword evidence="14" id="KW-0456">Lyase</keyword>
<evidence type="ECO:0000256" key="16">
    <source>
        <dbReference type="ARBA" id="ARBA00031175"/>
    </source>
</evidence>
<dbReference type="GO" id="GO:0005737">
    <property type="term" value="C:cytoplasm"/>
    <property type="evidence" value="ECO:0007669"/>
    <property type="project" value="UniProtKB-SubCell"/>
</dbReference>
<dbReference type="GO" id="GO:0046417">
    <property type="term" value="P:chorismate metabolic process"/>
    <property type="evidence" value="ECO:0007669"/>
    <property type="project" value="InterPro"/>
</dbReference>
<feature type="domain" description="Prephenate dehydratase" evidence="21">
    <location>
        <begin position="89"/>
        <end position="267"/>
    </location>
</feature>
<dbReference type="InterPro" id="IPR002701">
    <property type="entry name" value="CM_II_prokaryot"/>
</dbReference>
<dbReference type="InterPro" id="IPR001086">
    <property type="entry name" value="Preph_deHydtase"/>
</dbReference>
<evidence type="ECO:0000256" key="2">
    <source>
        <dbReference type="ARBA" id="ARBA00002364"/>
    </source>
</evidence>
<evidence type="ECO:0000256" key="19">
    <source>
        <dbReference type="PIRSR" id="PIRSR001500-2"/>
    </source>
</evidence>
<dbReference type="InterPro" id="IPR045865">
    <property type="entry name" value="ACT-like_dom_sf"/>
</dbReference>
<evidence type="ECO:0000256" key="11">
    <source>
        <dbReference type="ARBA" id="ARBA00023141"/>
    </source>
</evidence>
<keyword evidence="13" id="KW-0413">Isomerase</keyword>
<dbReference type="GO" id="GO:0004106">
    <property type="term" value="F:chorismate mutase activity"/>
    <property type="evidence" value="ECO:0007669"/>
    <property type="project" value="UniProtKB-EC"/>
</dbReference>
<evidence type="ECO:0000256" key="17">
    <source>
        <dbReference type="ARBA" id="ARBA00031520"/>
    </source>
</evidence>
<evidence type="ECO:0000256" key="3">
    <source>
        <dbReference type="ARBA" id="ARBA00004496"/>
    </source>
</evidence>
<keyword evidence="10" id="KW-0028">Amino-acid biosynthesis</keyword>
<evidence type="ECO:0000256" key="4">
    <source>
        <dbReference type="ARBA" id="ARBA00004741"/>
    </source>
</evidence>
<feature type="domain" description="Chorismate mutase" evidence="20">
    <location>
        <begin position="1"/>
        <end position="89"/>
    </location>
</feature>
<dbReference type="UniPathway" id="UPA00120">
    <property type="reaction ID" value="UER00203"/>
</dbReference>
<dbReference type="CDD" id="cd13630">
    <property type="entry name" value="PBP2_PDT_1"/>
    <property type="match status" value="1"/>
</dbReference>
<dbReference type="RefSeq" id="WP_009196935.1">
    <property type="nucleotide sequence ID" value="NZ_AODQ01000125.1"/>
</dbReference>
<keyword evidence="11" id="KW-0057">Aromatic amino acid biosynthesis</keyword>
<evidence type="ECO:0000256" key="8">
    <source>
        <dbReference type="ARBA" id="ARBA00014401"/>
    </source>
</evidence>
<evidence type="ECO:0000256" key="6">
    <source>
        <dbReference type="ARBA" id="ARBA00012404"/>
    </source>
</evidence>
<comment type="catalytic activity">
    <reaction evidence="18">
        <text>prephenate + H(+) = 3-phenylpyruvate + CO2 + H2O</text>
        <dbReference type="Rhea" id="RHEA:21648"/>
        <dbReference type="ChEBI" id="CHEBI:15377"/>
        <dbReference type="ChEBI" id="CHEBI:15378"/>
        <dbReference type="ChEBI" id="CHEBI:16526"/>
        <dbReference type="ChEBI" id="CHEBI:18005"/>
        <dbReference type="ChEBI" id="CHEBI:29934"/>
        <dbReference type="EC" id="4.2.1.51"/>
    </reaction>
</comment>
<dbReference type="NCBIfam" id="TIGR01807">
    <property type="entry name" value="CM_P2"/>
    <property type="match status" value="1"/>
</dbReference>
<evidence type="ECO:0000256" key="7">
    <source>
        <dbReference type="ARBA" id="ARBA00013147"/>
    </source>
</evidence>
<dbReference type="EMBL" id="AODQ01000125">
    <property type="protein sequence ID" value="EMR01326.1"/>
    <property type="molecule type" value="Genomic_DNA"/>
</dbReference>
<comment type="subcellular location">
    <subcellularLocation>
        <location evidence="3">Cytoplasm</location>
    </subcellularLocation>
</comment>
<dbReference type="PROSITE" id="PS51168">
    <property type="entry name" value="CHORISMATE_MUT_2"/>
    <property type="match status" value="1"/>
</dbReference>
<evidence type="ECO:0000313" key="24">
    <source>
        <dbReference type="Proteomes" id="UP000011910"/>
    </source>
</evidence>
<dbReference type="SUPFAM" id="SSF53850">
    <property type="entry name" value="Periplasmic binding protein-like II"/>
    <property type="match status" value="1"/>
</dbReference>
<evidence type="ECO:0000256" key="9">
    <source>
        <dbReference type="ARBA" id="ARBA00022490"/>
    </source>
</evidence>
<evidence type="ECO:0000256" key="14">
    <source>
        <dbReference type="ARBA" id="ARBA00023239"/>
    </source>
</evidence>
<dbReference type="InterPro" id="IPR018528">
    <property type="entry name" value="Preph_deHydtase_CS"/>
</dbReference>
<sequence>MSQSLEALRRQIDAIDDQLLELLNSRMQIVKEVGRLKKAQNTVIYRPEREKQILERLQQKTAGLLNRQALEAIFLEIFAASRTLELPEKVAYLGPEGSFTHALAESRFGAMSEYFPLPTIATVFEAVQTGKARFGVVPIENNQEGVVGETMDSLERFELKIVAEAAQPIHFCLASTADSIRTIRKLYSKDIAFRQCRSFMAKYLADQEVEIVPVNSTSEAARLALQEGAQTAALCSVVAAKLYKLPVLFENVEDADNNITRFLILAKDFVNQKGPEDKTTILAKLPDTPGSLAGFLQDFYTRGINLTKIESRPIRGNRGFAAWFYIEFEGHRDDASVQELFSLYADRLIWLGSYAKML</sequence>
<keyword evidence="15" id="KW-0511">Multifunctional enzyme</keyword>
<dbReference type="Proteomes" id="UP000011910">
    <property type="component" value="Unassembled WGS sequence"/>
</dbReference>
<dbReference type="SMART" id="SM00830">
    <property type="entry name" value="CM_2"/>
    <property type="match status" value="1"/>
</dbReference>
<keyword evidence="24" id="KW-1185">Reference proteome</keyword>
<feature type="site" description="Essential for prephenate dehydratase activity" evidence="19">
    <location>
        <position position="260"/>
    </location>
</feature>
<dbReference type="PROSITE" id="PS51171">
    <property type="entry name" value="PREPHENATE_DEHYDR_3"/>
    <property type="match status" value="1"/>
</dbReference>
<gene>
    <name evidence="23" type="primary">pheA</name>
    <name evidence="23" type="ORF">ADICEAN_03554</name>
</gene>
<dbReference type="Gene3D" id="3.40.190.10">
    <property type="entry name" value="Periplasmic binding protein-like II"/>
    <property type="match status" value="2"/>
</dbReference>
<dbReference type="Gene3D" id="1.20.59.10">
    <property type="entry name" value="Chorismate mutase"/>
    <property type="match status" value="1"/>
</dbReference>
<dbReference type="eggNOG" id="COG0077">
    <property type="taxonomic scope" value="Bacteria"/>
</dbReference>
<dbReference type="Pfam" id="PF01817">
    <property type="entry name" value="CM_2"/>
    <property type="match status" value="1"/>
</dbReference>
<dbReference type="GO" id="GO:0004664">
    <property type="term" value="F:prephenate dehydratase activity"/>
    <property type="evidence" value="ECO:0007669"/>
    <property type="project" value="UniProtKB-EC"/>
</dbReference>
<dbReference type="AlphaFoldDB" id="M7N294"/>
<protein>
    <recommendedName>
        <fullName evidence="8">Bifunctional chorismate mutase/prephenate dehydratase</fullName>
        <ecNumber evidence="7">4.2.1.51</ecNumber>
        <ecNumber evidence="6">5.4.99.5</ecNumber>
    </recommendedName>
    <alternativeName>
        <fullName evidence="17">Chorismate mutase-prephenate dehydratase</fullName>
    </alternativeName>
    <alternativeName>
        <fullName evidence="16">p-protein</fullName>
    </alternativeName>
</protein>
<dbReference type="Gene3D" id="3.30.70.260">
    <property type="match status" value="1"/>
</dbReference>
<accession>M7N294</accession>
<evidence type="ECO:0000256" key="5">
    <source>
        <dbReference type="ARBA" id="ARBA00004817"/>
    </source>
</evidence>
<dbReference type="eggNOG" id="COG1605">
    <property type="taxonomic scope" value="Bacteria"/>
</dbReference>
<dbReference type="PANTHER" id="PTHR21022">
    <property type="entry name" value="PREPHENATE DEHYDRATASE P PROTEIN"/>
    <property type="match status" value="1"/>
</dbReference>
<dbReference type="SUPFAM" id="SSF55021">
    <property type="entry name" value="ACT-like"/>
    <property type="match status" value="1"/>
</dbReference>
<dbReference type="InterPro" id="IPR008242">
    <property type="entry name" value="Chor_mutase/pphenate_deHydtase"/>
</dbReference>
<evidence type="ECO:0000259" key="21">
    <source>
        <dbReference type="PROSITE" id="PS51171"/>
    </source>
</evidence>
<dbReference type="PIRSF" id="PIRSF001500">
    <property type="entry name" value="Chor_mut_pdt_Ppr"/>
    <property type="match status" value="1"/>
</dbReference>
<dbReference type="CDD" id="cd04905">
    <property type="entry name" value="ACT_CM-PDT"/>
    <property type="match status" value="1"/>
</dbReference>
<evidence type="ECO:0000256" key="13">
    <source>
        <dbReference type="ARBA" id="ARBA00023235"/>
    </source>
</evidence>
<comment type="pathway">
    <text evidence="5">Metabolic intermediate biosynthesis; prephenate biosynthesis; prephenate from chorismate: step 1/1.</text>
</comment>
<dbReference type="NCBIfam" id="NF008865">
    <property type="entry name" value="PRK11898.1"/>
    <property type="match status" value="1"/>
</dbReference>
<dbReference type="GO" id="GO:0009094">
    <property type="term" value="P:L-phenylalanine biosynthetic process"/>
    <property type="evidence" value="ECO:0007669"/>
    <property type="project" value="UniProtKB-UniPathway"/>
</dbReference>
<evidence type="ECO:0000256" key="1">
    <source>
        <dbReference type="ARBA" id="ARBA00000824"/>
    </source>
</evidence>
<name>M7N294_9BACT</name>
<evidence type="ECO:0000256" key="18">
    <source>
        <dbReference type="ARBA" id="ARBA00047848"/>
    </source>
</evidence>
<comment type="pathway">
    <text evidence="4">Amino-acid biosynthesis; L-phenylalanine biosynthesis; phenylpyruvate from prephenate: step 1/1.</text>
</comment>
<dbReference type="OrthoDB" id="9802281at2"/>